<dbReference type="PANTHER" id="PTHR41252:SF1">
    <property type="entry name" value="BLR2505 PROTEIN"/>
    <property type="match status" value="1"/>
</dbReference>
<reference evidence="2 3" key="1">
    <citation type="submission" date="2019-04" db="EMBL/GenBank/DDBJ databases">
        <title>Phreatobacter aquaticus sp. nov.</title>
        <authorList>
            <person name="Choi A."/>
        </authorList>
    </citation>
    <scope>NUCLEOTIDE SEQUENCE [LARGE SCALE GENOMIC DNA]</scope>
    <source>
        <strain evidence="2 3">KCTC 52518</strain>
    </source>
</reference>
<dbReference type="KEGG" id="pstg:E8M01_22320"/>
<dbReference type="AlphaFoldDB" id="A0A4D7B740"/>
<keyword evidence="3" id="KW-1185">Reference proteome</keyword>
<evidence type="ECO:0000313" key="3">
    <source>
        <dbReference type="Proteomes" id="UP000298781"/>
    </source>
</evidence>
<dbReference type="Gene3D" id="3.10.450.50">
    <property type="match status" value="1"/>
</dbReference>
<dbReference type="EMBL" id="CP039690">
    <property type="protein sequence ID" value="QCI66733.1"/>
    <property type="molecule type" value="Genomic_DNA"/>
</dbReference>
<dbReference type="SUPFAM" id="SSF54427">
    <property type="entry name" value="NTF2-like"/>
    <property type="match status" value="1"/>
</dbReference>
<dbReference type="InterPro" id="IPR037401">
    <property type="entry name" value="SnoaL-like"/>
</dbReference>
<evidence type="ECO:0000313" key="2">
    <source>
        <dbReference type="EMBL" id="QCI66733.1"/>
    </source>
</evidence>
<dbReference type="Proteomes" id="UP000298781">
    <property type="component" value="Chromosome"/>
</dbReference>
<dbReference type="PANTHER" id="PTHR41252">
    <property type="entry name" value="BLR2505 PROTEIN"/>
    <property type="match status" value="1"/>
</dbReference>
<organism evidence="2 3">
    <name type="scientific">Phreatobacter stygius</name>
    <dbReference type="NCBI Taxonomy" id="1940610"/>
    <lineage>
        <taxon>Bacteria</taxon>
        <taxon>Pseudomonadati</taxon>
        <taxon>Pseudomonadota</taxon>
        <taxon>Alphaproteobacteria</taxon>
        <taxon>Hyphomicrobiales</taxon>
        <taxon>Phreatobacteraceae</taxon>
        <taxon>Phreatobacter</taxon>
    </lineage>
</organism>
<dbReference type="OrthoDB" id="6657864at2"/>
<gene>
    <name evidence="2" type="ORF">E8M01_22320</name>
</gene>
<dbReference type="InterPro" id="IPR032710">
    <property type="entry name" value="NTF2-like_dom_sf"/>
</dbReference>
<accession>A0A4D7B740</accession>
<protein>
    <submittedName>
        <fullName evidence="2">Nuclear transport factor 2 family protein</fullName>
    </submittedName>
</protein>
<evidence type="ECO:0000259" key="1">
    <source>
        <dbReference type="Pfam" id="PF12680"/>
    </source>
</evidence>
<name>A0A4D7B740_9HYPH</name>
<dbReference type="Pfam" id="PF12680">
    <property type="entry name" value="SnoaL_2"/>
    <property type="match status" value="1"/>
</dbReference>
<sequence>MNPSDNKAILKTVFDALAEGNSRPFVDSMAEEFRWTMAGESQWSRTYDGKAAVMDQLFPLLRARIEGRTRTIAQRFIADGDLVVVEARGANMAKDGRPYRNHYCFVFRLAGGKLVELTEYMDTEMAITVLGAPPA</sequence>
<dbReference type="RefSeq" id="WP_136962173.1">
    <property type="nucleotide sequence ID" value="NZ_CP039690.1"/>
</dbReference>
<feature type="domain" description="SnoaL-like" evidence="1">
    <location>
        <begin position="13"/>
        <end position="116"/>
    </location>
</feature>
<proteinExistence type="predicted"/>